<proteinExistence type="predicted"/>
<dbReference type="AlphaFoldDB" id="A0A915JXB3"/>
<evidence type="ECO:0000256" key="1">
    <source>
        <dbReference type="SAM" id="SignalP"/>
    </source>
</evidence>
<name>A0A915JXB3_ROMCU</name>
<dbReference type="Proteomes" id="UP000887565">
    <property type="component" value="Unplaced"/>
</dbReference>
<feature type="signal peptide" evidence="1">
    <location>
        <begin position="1"/>
        <end position="16"/>
    </location>
</feature>
<evidence type="ECO:0000313" key="2">
    <source>
        <dbReference type="Proteomes" id="UP000887565"/>
    </source>
</evidence>
<reference evidence="3" key="1">
    <citation type="submission" date="2022-11" db="UniProtKB">
        <authorList>
            <consortium name="WormBaseParasite"/>
        </authorList>
    </citation>
    <scope>IDENTIFICATION</scope>
</reference>
<protein>
    <submittedName>
        <fullName evidence="3">Uncharacterized protein</fullName>
    </submittedName>
</protein>
<keyword evidence="1" id="KW-0732">Signal</keyword>
<feature type="chain" id="PRO_5037455842" evidence="1">
    <location>
        <begin position="17"/>
        <end position="88"/>
    </location>
</feature>
<evidence type="ECO:0000313" key="3">
    <source>
        <dbReference type="WBParaSite" id="nRc.2.0.1.t31076-RA"/>
    </source>
</evidence>
<organism evidence="2 3">
    <name type="scientific">Romanomermis culicivorax</name>
    <name type="common">Nematode worm</name>
    <dbReference type="NCBI Taxonomy" id="13658"/>
    <lineage>
        <taxon>Eukaryota</taxon>
        <taxon>Metazoa</taxon>
        <taxon>Ecdysozoa</taxon>
        <taxon>Nematoda</taxon>
        <taxon>Enoplea</taxon>
        <taxon>Dorylaimia</taxon>
        <taxon>Mermithida</taxon>
        <taxon>Mermithoidea</taxon>
        <taxon>Mermithidae</taxon>
        <taxon>Romanomermis</taxon>
    </lineage>
</organism>
<dbReference type="WBParaSite" id="nRc.2.0.1.t31076-RA">
    <property type="protein sequence ID" value="nRc.2.0.1.t31076-RA"/>
    <property type="gene ID" value="nRc.2.0.1.g31076"/>
</dbReference>
<sequence>LLVLISCSACFWCGRGVKNVTKLVANTAIEGGVMAADFYLMGAAGQFMENRKAADQERERQILAKEDEMVHKAIDDALKKKRQKKVKE</sequence>
<keyword evidence="2" id="KW-1185">Reference proteome</keyword>
<accession>A0A915JXB3</accession>